<dbReference type="Proteomes" id="UP001500804">
    <property type="component" value="Unassembled WGS sequence"/>
</dbReference>
<sequence length="107" mass="11825">MQFLYREDCGHQGQTDRPDLFNARPVQRGRLGTGRAMLPRLRGPARLYIGLAYPVLAAQLAILEELRGDVTELDRRVRACNAPTWLTSGSLEQYHGPLTCGIVGGFG</sequence>
<accession>A0ABP9PCP0</accession>
<keyword evidence="2" id="KW-1185">Reference proteome</keyword>
<comment type="caution">
    <text evidence="1">The sequence shown here is derived from an EMBL/GenBank/DDBJ whole genome shotgun (WGS) entry which is preliminary data.</text>
</comment>
<proteinExistence type="predicted"/>
<organism evidence="1 2">
    <name type="scientific">Pseudonocardia adelaidensis</name>
    <dbReference type="NCBI Taxonomy" id="648754"/>
    <lineage>
        <taxon>Bacteria</taxon>
        <taxon>Bacillati</taxon>
        <taxon>Actinomycetota</taxon>
        <taxon>Actinomycetes</taxon>
        <taxon>Pseudonocardiales</taxon>
        <taxon>Pseudonocardiaceae</taxon>
        <taxon>Pseudonocardia</taxon>
    </lineage>
</organism>
<dbReference type="EMBL" id="BAABJO010000058">
    <property type="protein sequence ID" value="GAA5142190.1"/>
    <property type="molecule type" value="Genomic_DNA"/>
</dbReference>
<evidence type="ECO:0000313" key="2">
    <source>
        <dbReference type="Proteomes" id="UP001500804"/>
    </source>
</evidence>
<evidence type="ECO:0000313" key="1">
    <source>
        <dbReference type="EMBL" id="GAA5142190.1"/>
    </source>
</evidence>
<name>A0ABP9PCP0_9PSEU</name>
<gene>
    <name evidence="1" type="ORF">GCM10023320_82220</name>
</gene>
<reference evidence="2" key="1">
    <citation type="journal article" date="2019" name="Int. J. Syst. Evol. Microbiol.">
        <title>The Global Catalogue of Microorganisms (GCM) 10K type strain sequencing project: providing services to taxonomists for standard genome sequencing and annotation.</title>
        <authorList>
            <consortium name="The Broad Institute Genomics Platform"/>
            <consortium name="The Broad Institute Genome Sequencing Center for Infectious Disease"/>
            <person name="Wu L."/>
            <person name="Ma J."/>
        </authorList>
    </citation>
    <scope>NUCLEOTIDE SEQUENCE [LARGE SCALE GENOMIC DNA]</scope>
    <source>
        <strain evidence="2">JCM 18302</strain>
    </source>
</reference>
<protein>
    <submittedName>
        <fullName evidence="1">Uncharacterized protein</fullName>
    </submittedName>
</protein>
<dbReference type="RefSeq" id="WP_345613303.1">
    <property type="nucleotide sequence ID" value="NZ_BAABJO010000058.1"/>
</dbReference>